<dbReference type="VEuPathDB" id="MicrosporidiaDB:EDEG_00642"/>
<dbReference type="HOGENOM" id="CLU_1669363_0_0_1"/>
<proteinExistence type="predicted"/>
<gene>
    <name evidence="1" type="ORF">EDEG_00642</name>
</gene>
<evidence type="ECO:0000313" key="1">
    <source>
        <dbReference type="EMBL" id="EJW05306.1"/>
    </source>
</evidence>
<reference evidence="1 2" key="1">
    <citation type="submission" date="2011-08" db="EMBL/GenBank/DDBJ databases">
        <authorList>
            <person name="Liu Z.J."/>
            <person name="Shi F.L."/>
            <person name="Lu J.Q."/>
            <person name="Li M."/>
            <person name="Wang Z.L."/>
        </authorList>
    </citation>
    <scope>NUCLEOTIDE SEQUENCE [LARGE SCALE GENOMIC DNA]</scope>
    <source>
        <strain evidence="1 2">USNM 41457</strain>
    </source>
</reference>
<dbReference type="InParanoid" id="J9DC40"/>
<organism evidence="1 2">
    <name type="scientific">Edhazardia aedis (strain USNM 41457)</name>
    <name type="common">Microsporidian parasite</name>
    <dbReference type="NCBI Taxonomy" id="1003232"/>
    <lineage>
        <taxon>Eukaryota</taxon>
        <taxon>Fungi</taxon>
        <taxon>Fungi incertae sedis</taxon>
        <taxon>Microsporidia</taxon>
        <taxon>Edhazardia</taxon>
    </lineage>
</organism>
<keyword evidence="2" id="KW-1185">Reference proteome</keyword>
<protein>
    <submittedName>
        <fullName evidence="1">Uncharacterized protein</fullName>
    </submittedName>
</protein>
<sequence>MLKIKNENKDCYQGDFKEVILLISQIASNSAEILIHSWPSELKKMRELFEESYFWWFQYEFSNFSSQNNESRLVNHNQGKISQFELATALYSYVMKNLVYIMWNTYAYNIQKLRTVTESHFHPVSYLIDTFMAYFAKILMVQTQKVLIHLNPNNENVN</sequence>
<dbReference type="Proteomes" id="UP000003163">
    <property type="component" value="Unassembled WGS sequence"/>
</dbReference>
<dbReference type="AlphaFoldDB" id="J9DC40"/>
<comment type="caution">
    <text evidence="1">The sequence shown here is derived from an EMBL/GenBank/DDBJ whole genome shotgun (WGS) entry which is preliminary data.</text>
</comment>
<reference evidence="2" key="2">
    <citation type="submission" date="2015-07" db="EMBL/GenBank/DDBJ databases">
        <title>Contrasting host-pathogen interactions and genome evolution in two generalist and specialist microsporidian pathogens of mosquitoes.</title>
        <authorList>
            <consortium name="The Broad Institute Genomics Platform"/>
            <consortium name="The Broad Institute Genome Sequencing Center for Infectious Disease"/>
            <person name="Cuomo C.A."/>
            <person name="Sanscrainte N.D."/>
            <person name="Goldberg J.M."/>
            <person name="Heiman D."/>
            <person name="Young S."/>
            <person name="Zeng Q."/>
            <person name="Becnel J.J."/>
            <person name="Birren B.W."/>
        </authorList>
    </citation>
    <scope>NUCLEOTIDE SEQUENCE [LARGE SCALE GENOMIC DNA]</scope>
    <source>
        <strain evidence="2">USNM 41457</strain>
    </source>
</reference>
<evidence type="ECO:0000313" key="2">
    <source>
        <dbReference type="Proteomes" id="UP000003163"/>
    </source>
</evidence>
<name>J9DC40_EDHAE</name>
<dbReference type="EMBL" id="AFBI03000007">
    <property type="protein sequence ID" value="EJW05306.1"/>
    <property type="molecule type" value="Genomic_DNA"/>
</dbReference>
<accession>J9DC40</accession>